<sequence>MPTHIWFGAKQQRLQVPPRKSSTQHKMEMLHEQKTNLKKQMKAAPVEEQTGLQALWQDLRVKYSALSRPKSAGKSPNSQQGLSKCQMPVRCGSVSRYRAPPSTGVVVTGTVEADEQPVRNVLIELMVGTTYLQAQASPGVLIVRAAMEGVHVTTAVLQELDW</sequence>
<reference evidence="1 2" key="1">
    <citation type="journal article" date="2021" name="Elife">
        <title>Chloroplast acquisition without the gene transfer in kleptoplastic sea slugs, Plakobranchus ocellatus.</title>
        <authorList>
            <person name="Maeda T."/>
            <person name="Takahashi S."/>
            <person name="Yoshida T."/>
            <person name="Shimamura S."/>
            <person name="Takaki Y."/>
            <person name="Nagai Y."/>
            <person name="Toyoda A."/>
            <person name="Suzuki Y."/>
            <person name="Arimoto A."/>
            <person name="Ishii H."/>
            <person name="Satoh N."/>
            <person name="Nishiyama T."/>
            <person name="Hasebe M."/>
            <person name="Maruyama T."/>
            <person name="Minagawa J."/>
            <person name="Obokata J."/>
            <person name="Shigenobu S."/>
        </authorList>
    </citation>
    <scope>NUCLEOTIDE SEQUENCE [LARGE SCALE GENOMIC DNA]</scope>
</reference>
<evidence type="ECO:0000313" key="2">
    <source>
        <dbReference type="Proteomes" id="UP000735302"/>
    </source>
</evidence>
<gene>
    <name evidence="1" type="ORF">PoB_000462100</name>
</gene>
<protein>
    <submittedName>
        <fullName evidence="1">Reverse transcriptase</fullName>
    </submittedName>
</protein>
<dbReference type="AlphaFoldDB" id="A0AAV3Y6S6"/>
<dbReference type="EMBL" id="BLXT01000545">
    <property type="protein sequence ID" value="GFN78115.1"/>
    <property type="molecule type" value="Genomic_DNA"/>
</dbReference>
<keyword evidence="2" id="KW-1185">Reference proteome</keyword>
<keyword evidence="1" id="KW-0548">Nucleotidyltransferase</keyword>
<proteinExistence type="predicted"/>
<keyword evidence="1" id="KW-0808">Transferase</keyword>
<comment type="caution">
    <text evidence="1">The sequence shown here is derived from an EMBL/GenBank/DDBJ whole genome shotgun (WGS) entry which is preliminary data.</text>
</comment>
<keyword evidence="1" id="KW-0695">RNA-directed DNA polymerase</keyword>
<organism evidence="1 2">
    <name type="scientific">Plakobranchus ocellatus</name>
    <dbReference type="NCBI Taxonomy" id="259542"/>
    <lineage>
        <taxon>Eukaryota</taxon>
        <taxon>Metazoa</taxon>
        <taxon>Spiralia</taxon>
        <taxon>Lophotrochozoa</taxon>
        <taxon>Mollusca</taxon>
        <taxon>Gastropoda</taxon>
        <taxon>Heterobranchia</taxon>
        <taxon>Euthyneura</taxon>
        <taxon>Panpulmonata</taxon>
        <taxon>Sacoglossa</taxon>
        <taxon>Placobranchoidea</taxon>
        <taxon>Plakobranchidae</taxon>
        <taxon>Plakobranchus</taxon>
    </lineage>
</organism>
<name>A0AAV3Y6S6_9GAST</name>
<accession>A0AAV3Y6S6</accession>
<dbReference type="GO" id="GO:0003964">
    <property type="term" value="F:RNA-directed DNA polymerase activity"/>
    <property type="evidence" value="ECO:0007669"/>
    <property type="project" value="UniProtKB-KW"/>
</dbReference>
<dbReference type="Proteomes" id="UP000735302">
    <property type="component" value="Unassembled WGS sequence"/>
</dbReference>
<evidence type="ECO:0000313" key="1">
    <source>
        <dbReference type="EMBL" id="GFN78115.1"/>
    </source>
</evidence>